<evidence type="ECO:0000256" key="1">
    <source>
        <dbReference type="ARBA" id="ARBA00004123"/>
    </source>
</evidence>
<dbReference type="STRING" id="42156.A0A3P6U180"/>
<evidence type="ECO:0000256" key="5">
    <source>
        <dbReference type="SAM" id="MobiDB-lite"/>
    </source>
</evidence>
<evidence type="ECO:0000259" key="6">
    <source>
        <dbReference type="SMART" id="SM00576"/>
    </source>
</evidence>
<dbReference type="OMA" id="FSTCHES"/>
<feature type="compositionally biased region" description="Basic and acidic residues" evidence="5">
    <location>
        <begin position="374"/>
        <end position="392"/>
    </location>
</feature>
<accession>A0A3P6U180</accession>
<feature type="region of interest" description="Disordered" evidence="5">
    <location>
        <begin position="75"/>
        <end position="103"/>
    </location>
</feature>
<dbReference type="SMART" id="SM00576">
    <property type="entry name" value="BTP"/>
    <property type="match status" value="1"/>
</dbReference>
<evidence type="ECO:0000313" key="8">
    <source>
        <dbReference type="Proteomes" id="UP000277928"/>
    </source>
</evidence>
<dbReference type="Gene3D" id="1.10.20.10">
    <property type="entry name" value="Histone, subunit A"/>
    <property type="match status" value="1"/>
</dbReference>
<dbReference type="Proteomes" id="UP000277928">
    <property type="component" value="Unassembled WGS sequence"/>
</dbReference>
<feature type="region of interest" description="Disordered" evidence="5">
    <location>
        <begin position="347"/>
        <end position="458"/>
    </location>
</feature>
<dbReference type="CDD" id="cd00076">
    <property type="entry name" value="HFD_SF"/>
    <property type="match status" value="1"/>
</dbReference>
<feature type="domain" description="Bromodomain associated" evidence="6">
    <location>
        <begin position="131"/>
        <end position="206"/>
    </location>
</feature>
<protein>
    <recommendedName>
        <fullName evidence="6">Bromodomain associated domain-containing protein</fullName>
    </recommendedName>
</protein>
<dbReference type="PANTHER" id="PTHR46452">
    <property type="entry name" value="TRANSCRIPTION INITIATION FACTOR TFIID SUBUNIT 3"/>
    <property type="match status" value="1"/>
</dbReference>
<gene>
    <name evidence="7" type="ORF">NLS_LOCUS1615</name>
</gene>
<dbReference type="EMBL" id="UYRX01000059">
    <property type="protein sequence ID" value="VDK71934.1"/>
    <property type="molecule type" value="Genomic_DNA"/>
</dbReference>
<evidence type="ECO:0000256" key="4">
    <source>
        <dbReference type="ARBA" id="ARBA00023242"/>
    </source>
</evidence>
<dbReference type="InterPro" id="IPR009072">
    <property type="entry name" value="Histone-fold"/>
</dbReference>
<dbReference type="GO" id="GO:0002039">
    <property type="term" value="F:p53 binding"/>
    <property type="evidence" value="ECO:0007669"/>
    <property type="project" value="TreeGrafter"/>
</dbReference>
<dbReference type="InterPro" id="IPR006565">
    <property type="entry name" value="BTP"/>
</dbReference>
<dbReference type="PANTHER" id="PTHR46452:SF1">
    <property type="entry name" value="TRANSCRIPTION INITIATION FACTOR TFIID SUBUNIT 3"/>
    <property type="match status" value="1"/>
</dbReference>
<dbReference type="Pfam" id="PF07524">
    <property type="entry name" value="Bromo_TP"/>
    <property type="match status" value="1"/>
</dbReference>
<comment type="subcellular location">
    <subcellularLocation>
        <location evidence="1">Nucleus</location>
    </subcellularLocation>
</comment>
<evidence type="ECO:0000256" key="2">
    <source>
        <dbReference type="ARBA" id="ARBA00023015"/>
    </source>
</evidence>
<feature type="region of interest" description="Disordered" evidence="5">
    <location>
        <begin position="808"/>
        <end position="883"/>
    </location>
</feature>
<feature type="compositionally biased region" description="Basic and acidic residues" evidence="5">
    <location>
        <begin position="847"/>
        <end position="859"/>
    </location>
</feature>
<organism evidence="7 8">
    <name type="scientific">Litomosoides sigmodontis</name>
    <name type="common">Filarial nematode worm</name>
    <dbReference type="NCBI Taxonomy" id="42156"/>
    <lineage>
        <taxon>Eukaryota</taxon>
        <taxon>Metazoa</taxon>
        <taxon>Ecdysozoa</taxon>
        <taxon>Nematoda</taxon>
        <taxon>Chromadorea</taxon>
        <taxon>Rhabditida</taxon>
        <taxon>Spirurina</taxon>
        <taxon>Spiruromorpha</taxon>
        <taxon>Filarioidea</taxon>
        <taxon>Onchocercidae</taxon>
        <taxon>Litomosoides</taxon>
    </lineage>
</organism>
<name>A0A3P6U180_LITSI</name>
<proteinExistence type="predicted"/>
<keyword evidence="4" id="KW-0539">Nucleus</keyword>
<feature type="compositionally biased region" description="Low complexity" evidence="5">
    <location>
        <begin position="347"/>
        <end position="357"/>
    </location>
</feature>
<dbReference type="OrthoDB" id="436852at2759"/>
<dbReference type="GO" id="GO:0046982">
    <property type="term" value="F:protein heterodimerization activity"/>
    <property type="evidence" value="ECO:0007669"/>
    <property type="project" value="InterPro"/>
</dbReference>
<reference evidence="7 8" key="1">
    <citation type="submission" date="2018-08" db="EMBL/GenBank/DDBJ databases">
        <authorList>
            <person name="Laetsch R D."/>
            <person name="Stevens L."/>
            <person name="Kumar S."/>
            <person name="Blaxter L. M."/>
        </authorList>
    </citation>
    <scope>NUCLEOTIDE SEQUENCE [LARGE SCALE GENOMIC DNA]</scope>
</reference>
<feature type="region of interest" description="Disordered" evidence="5">
    <location>
        <begin position="913"/>
        <end position="937"/>
    </location>
</feature>
<keyword evidence="8" id="KW-1185">Reference proteome</keyword>
<evidence type="ECO:0000313" key="7">
    <source>
        <dbReference type="EMBL" id="VDK71934.1"/>
    </source>
</evidence>
<keyword evidence="3" id="KW-0804">Transcription</keyword>
<evidence type="ECO:0000256" key="3">
    <source>
        <dbReference type="ARBA" id="ARBA00023163"/>
    </source>
</evidence>
<feature type="compositionally biased region" description="Basic residues" evidence="5">
    <location>
        <begin position="828"/>
        <end position="846"/>
    </location>
</feature>
<dbReference type="GO" id="GO:0005669">
    <property type="term" value="C:transcription factor TFIID complex"/>
    <property type="evidence" value="ECO:0007669"/>
    <property type="project" value="TreeGrafter"/>
</dbReference>
<feature type="compositionally biased region" description="Basic and acidic residues" evidence="5">
    <location>
        <begin position="426"/>
        <end position="450"/>
    </location>
</feature>
<feature type="compositionally biased region" description="Basic residues" evidence="5">
    <location>
        <begin position="416"/>
        <end position="425"/>
    </location>
</feature>
<dbReference type="AlphaFoldDB" id="A0A3P6U180"/>
<keyword evidence="2" id="KW-0805">Transcription regulation</keyword>
<sequence>MSRLFFGCLKDPTCGQVGLRMKAVVMRLRLFSSLESVRQIRFSEVVLSSGTFEISRNYGIMSIIDIAGTDHVGEIVPSTDDDSSTKVAEDQLQEEGSDEKQQNHSWITTIKPTFLSQGTSTDYLSLEPSEDYAMHYLTRSVLKMMDNIGFSTCHESVLDILTDLCRRYMQKLWIDSKAFAEHAGRRYPIFEDAHMVFDKLMFSAAELHLFMKQVEHDPLENNVPLFPIKKSSINLLSIYGPVSDKELSERPEHIPHYFPAMHPEWCSSHTGVRAVGTLMKDTAQKQTKNDRCTPRGRAVKSKISFPDFSGLTAKELGFVRPQKLPPIKVIEEPSGISSSANIAALQTTSTATSNNNRTKLRKSSMHEPASSSKYSDEYHVKTESSKGKDTSKRSIGMFGMPPSALVHQDSVETEKMKKKRKRDRGRVKDRTREGKVKHRDKEKLTEKNEENQSADVGVPVTIESLTSGKADTSEKNCSVDVKNNAKKSANQQDVPLALHKQQDSAEQQIEQDLVNLKNVTNGKSVKEVYVSHCLLESRREKIAVCGKEVTDKVERGHSVDVSANDDHNASNVDLQMTSGVLVPQHFSNRYVQHMPEIYVNFLICDVPLSYVKKFSYISMLHSVVFYLHCVAVCEAEQLHFSLEVVMYHSVNRVVLNAGDVKDDGVNNGSKAVEKAKKEGVKDGIQKNEKRDPSRSAVVEIATEKLGKRKAGEKGCEWKKVARTTGTEISLSVHNDVINSTTDITPLLQDVRALKVVLSRSTGQKVFTALSPSSGTERAIKEVEQKCDSGSVQGGANVTPFSIDESQVSKNICEKKKHRKEKDRDKYHNKEHKRKDKEKYKEHKKNKAKDDEKKCIKLRPEGTFLKRPGEHIPSGEMPTPKIPKLKIRFGSSSSTISASPSVSTTSTILTSTLSSDQLSERDNTSLAHQNTQVTQSANKVEDAEATNLFHTCFKSDVNIKPKKRQPVTKAELKALPKSPLKARTCGAKECILFMIHGKWGVGMVLLTDCDSSYLEVFYLNEDVRVTLFGAL</sequence>
<dbReference type="GO" id="GO:0045944">
    <property type="term" value="P:positive regulation of transcription by RNA polymerase II"/>
    <property type="evidence" value="ECO:0007669"/>
    <property type="project" value="TreeGrafter"/>
</dbReference>
<feature type="compositionally biased region" description="Polar residues" evidence="5">
    <location>
        <begin position="923"/>
        <end position="937"/>
    </location>
</feature>